<name>A0A4R8WCD4_9MICO</name>
<gene>
    <name evidence="1" type="ORF">E3O32_09160</name>
</gene>
<protein>
    <recommendedName>
        <fullName evidence="3">Phospholipase</fullName>
    </recommendedName>
</protein>
<dbReference type="RefSeq" id="WP_134508787.1">
    <property type="nucleotide sequence ID" value="NZ_SOFM01000025.1"/>
</dbReference>
<dbReference type="SUPFAM" id="SSF53955">
    <property type="entry name" value="Lysozyme-like"/>
    <property type="match status" value="1"/>
</dbReference>
<proteinExistence type="predicted"/>
<dbReference type="Proteomes" id="UP000297643">
    <property type="component" value="Unassembled WGS sequence"/>
</dbReference>
<evidence type="ECO:0000313" key="1">
    <source>
        <dbReference type="EMBL" id="TFC03861.1"/>
    </source>
</evidence>
<sequence length="285" mass="29461">MISLLRTLFRPSARVPFTPSSRKALAARRKRSRTTVVSAAAALALTGLIVGAASSAQTSEAGAARIAATTELSQSTGLRHDQLAVHPQTVKAHADGRAKNTLRDATVVMASTRDKVDVGPLVASVTSLANYQTLDLDAVISLTGRTRTIAATVQAAAAEADRAAAAAAATAADAAASALAAANTPDGARATARDLAAARYGWGESQFSCLTQLWAKESGWSYTALNEGSGATGIPQALPGNKMASAGPDWQTNASTQIKWGLDYISRGYGTPCSAWSHSQAMDWY</sequence>
<dbReference type="InterPro" id="IPR023346">
    <property type="entry name" value="Lysozyme-like_dom_sf"/>
</dbReference>
<dbReference type="EMBL" id="SOFM01000025">
    <property type="protein sequence ID" value="TFC03861.1"/>
    <property type="molecule type" value="Genomic_DNA"/>
</dbReference>
<evidence type="ECO:0008006" key="3">
    <source>
        <dbReference type="Google" id="ProtNLM"/>
    </source>
</evidence>
<dbReference type="AlphaFoldDB" id="A0A4R8WCD4"/>
<organism evidence="1 2">
    <name type="scientific">Cryobacterium mannosilyticum</name>
    <dbReference type="NCBI Taxonomy" id="1259190"/>
    <lineage>
        <taxon>Bacteria</taxon>
        <taxon>Bacillati</taxon>
        <taxon>Actinomycetota</taxon>
        <taxon>Actinomycetes</taxon>
        <taxon>Micrococcales</taxon>
        <taxon>Microbacteriaceae</taxon>
        <taxon>Cryobacterium</taxon>
    </lineage>
</organism>
<keyword evidence="2" id="KW-1185">Reference proteome</keyword>
<evidence type="ECO:0000313" key="2">
    <source>
        <dbReference type="Proteomes" id="UP000297643"/>
    </source>
</evidence>
<reference evidence="1 2" key="1">
    <citation type="submission" date="2019-03" db="EMBL/GenBank/DDBJ databases">
        <title>Genomics of glacier-inhabiting Cryobacterium strains.</title>
        <authorList>
            <person name="Liu Q."/>
            <person name="Xin Y.-H."/>
        </authorList>
    </citation>
    <scope>NUCLEOTIDE SEQUENCE [LARGE SCALE GENOMIC DNA]</scope>
    <source>
        <strain evidence="1 2">RHLT2-21</strain>
    </source>
</reference>
<comment type="caution">
    <text evidence="1">The sequence shown here is derived from an EMBL/GenBank/DDBJ whole genome shotgun (WGS) entry which is preliminary data.</text>
</comment>
<accession>A0A4R8WCD4</accession>